<keyword evidence="3" id="KW-1185">Reference proteome</keyword>
<dbReference type="Proteomes" id="UP000650081">
    <property type="component" value="Unassembled WGS sequence"/>
</dbReference>
<dbReference type="RefSeq" id="WP_187465973.1">
    <property type="nucleotide sequence ID" value="NZ_JACSIT010000080.1"/>
</dbReference>
<evidence type="ECO:0000313" key="3">
    <source>
        <dbReference type="Proteomes" id="UP000650081"/>
    </source>
</evidence>
<dbReference type="AlphaFoldDB" id="A0A923PNQ8"/>
<accession>A0A923PNQ8</accession>
<evidence type="ECO:0000313" key="2">
    <source>
        <dbReference type="EMBL" id="MBC6993877.1"/>
    </source>
</evidence>
<evidence type="ECO:0000256" key="1">
    <source>
        <dbReference type="SAM" id="SignalP"/>
    </source>
</evidence>
<organism evidence="2 3">
    <name type="scientific">Neolewinella lacunae</name>
    <dbReference type="NCBI Taxonomy" id="1517758"/>
    <lineage>
        <taxon>Bacteria</taxon>
        <taxon>Pseudomonadati</taxon>
        <taxon>Bacteroidota</taxon>
        <taxon>Saprospiria</taxon>
        <taxon>Saprospirales</taxon>
        <taxon>Lewinellaceae</taxon>
        <taxon>Neolewinella</taxon>
    </lineage>
</organism>
<name>A0A923PNQ8_9BACT</name>
<feature type="signal peptide" evidence="1">
    <location>
        <begin position="1"/>
        <end position="21"/>
    </location>
</feature>
<proteinExistence type="predicted"/>
<reference evidence="2" key="1">
    <citation type="submission" date="2020-08" db="EMBL/GenBank/DDBJ databases">
        <title>Lewinella bacteria from marine environments.</title>
        <authorList>
            <person name="Zhong Y."/>
        </authorList>
    </citation>
    <scope>NUCLEOTIDE SEQUENCE</scope>
    <source>
        <strain evidence="2">KCTC 42187</strain>
    </source>
</reference>
<sequence>MSFSRTLLCSLILCFASCVSAQQNAQRGSNLDGMWEGTMVVGGIYSNEQLPMQLYLTTKGVYIEGRSFVQLPTGGTLRMDLKGQLHGDMSISMVEVSFAGDPDNDVMPEFNRQYQIAFKDDLWNPRLVGFWQEVTNEVFGAKRQRGKMVLTKKKPRGA</sequence>
<dbReference type="EMBL" id="JACSIT010000080">
    <property type="protein sequence ID" value="MBC6993877.1"/>
    <property type="molecule type" value="Genomic_DNA"/>
</dbReference>
<protein>
    <submittedName>
        <fullName evidence="2">Uncharacterized protein</fullName>
    </submittedName>
</protein>
<gene>
    <name evidence="2" type="ORF">H9S92_06880</name>
</gene>
<feature type="chain" id="PRO_5037657426" evidence="1">
    <location>
        <begin position="22"/>
        <end position="158"/>
    </location>
</feature>
<keyword evidence="1" id="KW-0732">Signal</keyword>
<comment type="caution">
    <text evidence="2">The sequence shown here is derived from an EMBL/GenBank/DDBJ whole genome shotgun (WGS) entry which is preliminary data.</text>
</comment>